<gene>
    <name evidence="4" type="primary">GAL83_1</name>
    <name evidence="4" type="ORF">K7432_003625</name>
</gene>
<evidence type="ECO:0000259" key="3">
    <source>
        <dbReference type="SMART" id="SM01010"/>
    </source>
</evidence>
<sequence length="366" mass="39946">MGNTNSYQPESKAPEAVTYTSQEHHDNQSSETSSQQRKGSDGSFDSSTSKNSRPLSIRKVLLNKPQFQPNVSNSPFVGSPLMSTEDFGTPTSSPAVRIGSPSASRHTLQPDSFPSSFQSNGGYSSNSESFVSSEARVIHGFGPVSEEVDSLVPTIISWTQGGTNVYVTGTFNEWKHKIRLNRSTTDFTTVINFPPGRHRLKFIIDEEWKCSNDLLIAPDADGNLVNFIDVSTGYEISGLQCNQEGDGNSENKNELASPLGSPSGSYSNDIPEYLTSLDKGDSFASPSSTTDKVTKKPPTLPPHLEKVLLNSANVSKDDTMMLPVPNHVVLNHLYACSIRDGVMAVAGTTRYRQKYMSTVYYRPVVL</sequence>
<dbReference type="Gene3D" id="6.20.250.60">
    <property type="match status" value="1"/>
</dbReference>
<dbReference type="PANTHER" id="PTHR10343:SF84">
    <property type="entry name" value="5'-AMP-ACTIVATED PROTEIN KINASE SUBUNIT BETA-1"/>
    <property type="match status" value="1"/>
</dbReference>
<dbReference type="SUPFAM" id="SSF81296">
    <property type="entry name" value="E set domains"/>
    <property type="match status" value="1"/>
</dbReference>
<evidence type="ECO:0000256" key="2">
    <source>
        <dbReference type="SAM" id="MobiDB-lite"/>
    </source>
</evidence>
<dbReference type="SUPFAM" id="SSF160219">
    <property type="entry name" value="AMPKBI-like"/>
    <property type="match status" value="1"/>
</dbReference>
<dbReference type="EMBL" id="JASJQH010006988">
    <property type="protein sequence ID" value="KAK9721192.1"/>
    <property type="molecule type" value="Genomic_DNA"/>
</dbReference>
<comment type="caution">
    <text evidence="4">The sequence shown here is derived from an EMBL/GenBank/DDBJ whole genome shotgun (WGS) entry which is preliminary data.</text>
</comment>
<feature type="compositionally biased region" description="Polar residues" evidence="2">
    <location>
        <begin position="241"/>
        <end position="250"/>
    </location>
</feature>
<organism evidence="4 5">
    <name type="scientific">Basidiobolus ranarum</name>
    <dbReference type="NCBI Taxonomy" id="34480"/>
    <lineage>
        <taxon>Eukaryota</taxon>
        <taxon>Fungi</taxon>
        <taxon>Fungi incertae sedis</taxon>
        <taxon>Zoopagomycota</taxon>
        <taxon>Entomophthoromycotina</taxon>
        <taxon>Basidiobolomycetes</taxon>
        <taxon>Basidiobolales</taxon>
        <taxon>Basidiobolaceae</taxon>
        <taxon>Basidiobolus</taxon>
    </lineage>
</organism>
<feature type="region of interest" description="Disordered" evidence="2">
    <location>
        <begin position="1"/>
        <end position="120"/>
    </location>
</feature>
<dbReference type="CDD" id="cd02859">
    <property type="entry name" value="E_set_AMPKbeta_like_N"/>
    <property type="match status" value="1"/>
</dbReference>
<dbReference type="InterPro" id="IPR050827">
    <property type="entry name" value="CRP1_MDG1_kinase"/>
</dbReference>
<dbReference type="InterPro" id="IPR013783">
    <property type="entry name" value="Ig-like_fold"/>
</dbReference>
<feature type="compositionally biased region" description="Polar residues" evidence="2">
    <location>
        <begin position="65"/>
        <end position="76"/>
    </location>
</feature>
<dbReference type="PANTHER" id="PTHR10343">
    <property type="entry name" value="5'-AMP-ACTIVATED PROTEIN KINASE , BETA SUBUNIT"/>
    <property type="match status" value="1"/>
</dbReference>
<dbReference type="InterPro" id="IPR014756">
    <property type="entry name" value="Ig_E-set"/>
</dbReference>
<feature type="compositionally biased region" description="Polar residues" evidence="2">
    <location>
        <begin position="29"/>
        <end position="54"/>
    </location>
</feature>
<dbReference type="Pfam" id="PF16561">
    <property type="entry name" value="AMPK1_CBM"/>
    <property type="match status" value="1"/>
</dbReference>
<dbReference type="SMART" id="SM01010">
    <property type="entry name" value="AMPKBI"/>
    <property type="match status" value="1"/>
</dbReference>
<dbReference type="Gene3D" id="2.60.40.10">
    <property type="entry name" value="Immunoglobulins"/>
    <property type="match status" value="1"/>
</dbReference>
<keyword evidence="5" id="KW-1185">Reference proteome</keyword>
<reference evidence="4 5" key="1">
    <citation type="submission" date="2023-04" db="EMBL/GenBank/DDBJ databases">
        <title>Genome of Basidiobolus ranarum AG-B5.</title>
        <authorList>
            <person name="Stajich J.E."/>
            <person name="Carter-House D."/>
            <person name="Gryganskyi A."/>
        </authorList>
    </citation>
    <scope>NUCLEOTIDE SEQUENCE [LARGE SCALE GENOMIC DNA]</scope>
    <source>
        <strain evidence="4 5">AG-B5</strain>
    </source>
</reference>
<protein>
    <submittedName>
        <fullName evidence="4">Galactose metabolism- protein</fullName>
    </submittedName>
</protein>
<evidence type="ECO:0000313" key="4">
    <source>
        <dbReference type="EMBL" id="KAK9721192.1"/>
    </source>
</evidence>
<dbReference type="InterPro" id="IPR006828">
    <property type="entry name" value="ASC_dom"/>
</dbReference>
<comment type="similarity">
    <text evidence="1">Belongs to the 5'-AMP-activated protein kinase beta subunit family.</text>
</comment>
<feature type="region of interest" description="Disordered" evidence="2">
    <location>
        <begin position="281"/>
        <end position="302"/>
    </location>
</feature>
<evidence type="ECO:0000256" key="1">
    <source>
        <dbReference type="ARBA" id="ARBA00010926"/>
    </source>
</evidence>
<name>A0ABR2W6U0_9FUNG</name>
<feature type="region of interest" description="Disordered" evidence="2">
    <location>
        <begin position="241"/>
        <end position="265"/>
    </location>
</feature>
<accession>A0ABR2W6U0</accession>
<feature type="compositionally biased region" description="Polar residues" evidence="2">
    <location>
        <begin position="101"/>
        <end position="120"/>
    </location>
</feature>
<dbReference type="InterPro" id="IPR032640">
    <property type="entry name" value="AMPK1_CBM"/>
</dbReference>
<dbReference type="InterPro" id="IPR037256">
    <property type="entry name" value="ASC_dom_sf"/>
</dbReference>
<evidence type="ECO:0000313" key="5">
    <source>
        <dbReference type="Proteomes" id="UP001479436"/>
    </source>
</evidence>
<proteinExistence type="inferred from homology"/>
<dbReference type="Proteomes" id="UP001479436">
    <property type="component" value="Unassembled WGS sequence"/>
</dbReference>
<dbReference type="Pfam" id="PF04739">
    <property type="entry name" value="AMPKBI"/>
    <property type="match status" value="1"/>
</dbReference>
<feature type="domain" description="Association with the SNF1 complex (ASC)" evidence="3">
    <location>
        <begin position="259"/>
        <end position="364"/>
    </location>
</feature>